<dbReference type="Proteomes" id="UP000748752">
    <property type="component" value="Unassembled WGS sequence"/>
</dbReference>
<organism evidence="3 4">
    <name type="scientific">Thiohalocapsa halophila</name>
    <dbReference type="NCBI Taxonomy" id="69359"/>
    <lineage>
        <taxon>Bacteria</taxon>
        <taxon>Pseudomonadati</taxon>
        <taxon>Pseudomonadota</taxon>
        <taxon>Gammaproteobacteria</taxon>
        <taxon>Chromatiales</taxon>
        <taxon>Chromatiaceae</taxon>
        <taxon>Thiohalocapsa</taxon>
    </lineage>
</organism>
<feature type="signal peptide" evidence="2">
    <location>
        <begin position="1"/>
        <end position="30"/>
    </location>
</feature>
<proteinExistence type="predicted"/>
<feature type="region of interest" description="Disordered" evidence="1">
    <location>
        <begin position="34"/>
        <end position="75"/>
    </location>
</feature>
<evidence type="ECO:0000256" key="2">
    <source>
        <dbReference type="SAM" id="SignalP"/>
    </source>
</evidence>
<accession>A0ABS1CJI5</accession>
<reference evidence="3 4" key="1">
    <citation type="journal article" date="2020" name="Microorganisms">
        <title>Osmotic Adaptation and Compatible Solute Biosynthesis of Phototrophic Bacteria as Revealed from Genome Analyses.</title>
        <authorList>
            <person name="Imhoff J.F."/>
            <person name="Rahn T."/>
            <person name="Kunzel S."/>
            <person name="Keller A."/>
            <person name="Neulinger S.C."/>
        </authorList>
    </citation>
    <scope>NUCLEOTIDE SEQUENCE [LARGE SCALE GENOMIC DNA]</scope>
    <source>
        <strain evidence="3 4">DSM 6210</strain>
    </source>
</reference>
<sequence>MSKPPSSVVALLLGALTGAAWLLPAAPADATSYGYGRSHHSGYDRHSSHRSRYRSHRSYRSRPQRSASRCSQVSKRAVIDGRTRRVVGTRCYDSRGTAYIVPGSRSVVRHR</sequence>
<comment type="caution">
    <text evidence="3">The sequence shown here is derived from an EMBL/GenBank/DDBJ whole genome shotgun (WGS) entry which is preliminary data.</text>
</comment>
<feature type="chain" id="PRO_5045443113" evidence="2">
    <location>
        <begin position="31"/>
        <end position="111"/>
    </location>
</feature>
<dbReference type="RefSeq" id="WP_200239310.1">
    <property type="nucleotide sequence ID" value="NZ_NRRV01000039.1"/>
</dbReference>
<keyword evidence="4" id="KW-1185">Reference proteome</keyword>
<protein>
    <submittedName>
        <fullName evidence="3">Uncharacterized protein</fullName>
    </submittedName>
</protein>
<evidence type="ECO:0000313" key="3">
    <source>
        <dbReference type="EMBL" id="MBK1632089.1"/>
    </source>
</evidence>
<dbReference type="EMBL" id="NRRV01000039">
    <property type="protein sequence ID" value="MBK1632089.1"/>
    <property type="molecule type" value="Genomic_DNA"/>
</dbReference>
<keyword evidence="2" id="KW-0732">Signal</keyword>
<feature type="compositionally biased region" description="Basic residues" evidence="1">
    <location>
        <begin position="47"/>
        <end position="63"/>
    </location>
</feature>
<evidence type="ECO:0000256" key="1">
    <source>
        <dbReference type="SAM" id="MobiDB-lite"/>
    </source>
</evidence>
<evidence type="ECO:0000313" key="4">
    <source>
        <dbReference type="Proteomes" id="UP000748752"/>
    </source>
</evidence>
<gene>
    <name evidence="3" type="ORF">CKO31_15350</name>
</gene>
<name>A0ABS1CJI5_9GAMM</name>